<evidence type="ECO:0000313" key="1">
    <source>
        <dbReference type="EMBL" id="KAK9716814.1"/>
    </source>
</evidence>
<dbReference type="EMBL" id="JASPKY010000252">
    <property type="protein sequence ID" value="KAK9716814.1"/>
    <property type="molecule type" value="Genomic_DNA"/>
</dbReference>
<gene>
    <name evidence="1" type="ORF">QE152_g24523</name>
</gene>
<dbReference type="Proteomes" id="UP001458880">
    <property type="component" value="Unassembled WGS sequence"/>
</dbReference>
<organism evidence="1 2">
    <name type="scientific">Popillia japonica</name>
    <name type="common">Japanese beetle</name>
    <dbReference type="NCBI Taxonomy" id="7064"/>
    <lineage>
        <taxon>Eukaryota</taxon>
        <taxon>Metazoa</taxon>
        <taxon>Ecdysozoa</taxon>
        <taxon>Arthropoda</taxon>
        <taxon>Hexapoda</taxon>
        <taxon>Insecta</taxon>
        <taxon>Pterygota</taxon>
        <taxon>Neoptera</taxon>
        <taxon>Endopterygota</taxon>
        <taxon>Coleoptera</taxon>
        <taxon>Polyphaga</taxon>
        <taxon>Scarabaeiformia</taxon>
        <taxon>Scarabaeidae</taxon>
        <taxon>Rutelinae</taxon>
        <taxon>Popillia</taxon>
    </lineage>
</organism>
<protein>
    <submittedName>
        <fullName evidence="1">Uncharacterized protein</fullName>
    </submittedName>
</protein>
<sequence length="83" mass="9328">MLIVTDHFRKKEQFVKEFYTYIITLRGRNGPVCSAEEEAGVFAEYLEAVFWGAEGQPQYGPLRNVDLSLPVRASGTGRSVSSR</sequence>
<reference evidence="1 2" key="1">
    <citation type="journal article" date="2024" name="BMC Genomics">
        <title>De novo assembly and annotation of Popillia japonica's genome with initial clues to its potential as an invasive pest.</title>
        <authorList>
            <person name="Cucini C."/>
            <person name="Boschi S."/>
            <person name="Funari R."/>
            <person name="Cardaioli E."/>
            <person name="Iannotti N."/>
            <person name="Marturano G."/>
            <person name="Paoli F."/>
            <person name="Bruttini M."/>
            <person name="Carapelli A."/>
            <person name="Frati F."/>
            <person name="Nardi F."/>
        </authorList>
    </citation>
    <scope>NUCLEOTIDE SEQUENCE [LARGE SCALE GENOMIC DNA]</scope>
    <source>
        <strain evidence="1">DMR45628</strain>
    </source>
</reference>
<proteinExistence type="predicted"/>
<comment type="caution">
    <text evidence="1">The sequence shown here is derived from an EMBL/GenBank/DDBJ whole genome shotgun (WGS) entry which is preliminary data.</text>
</comment>
<evidence type="ECO:0000313" key="2">
    <source>
        <dbReference type="Proteomes" id="UP001458880"/>
    </source>
</evidence>
<name>A0AAW1KFH9_POPJA</name>
<dbReference type="AlphaFoldDB" id="A0AAW1KFH9"/>
<keyword evidence="2" id="KW-1185">Reference proteome</keyword>
<accession>A0AAW1KFH9</accession>